<dbReference type="GeneID" id="28873481"/>
<evidence type="ECO:0000313" key="1">
    <source>
        <dbReference type="EMBL" id="OBR02099.1"/>
    </source>
</evidence>
<dbReference type="VEuPathDB" id="FungiDB:CH63R_14400"/>
<organism evidence="1 2">
    <name type="scientific">Colletotrichum higginsianum (strain IMI 349063)</name>
    <name type="common">Crucifer anthracnose fungus</name>
    <dbReference type="NCBI Taxonomy" id="759273"/>
    <lineage>
        <taxon>Eukaryota</taxon>
        <taxon>Fungi</taxon>
        <taxon>Dikarya</taxon>
        <taxon>Ascomycota</taxon>
        <taxon>Pezizomycotina</taxon>
        <taxon>Sordariomycetes</taxon>
        <taxon>Hypocreomycetidae</taxon>
        <taxon>Glomerellales</taxon>
        <taxon>Glomerellaceae</taxon>
        <taxon>Colletotrichum</taxon>
        <taxon>Colletotrichum destructivum species complex</taxon>
    </lineage>
</organism>
<reference evidence="2" key="1">
    <citation type="journal article" date="2017" name="BMC Genomics">
        <title>Gapless genome assembly of Colletotrichum higginsianum reveals chromosome structure and association of transposable elements with secondary metabolite gene clusters.</title>
        <authorList>
            <person name="Dallery J.-F."/>
            <person name="Lapalu N."/>
            <person name="Zampounis A."/>
            <person name="Pigne S."/>
            <person name="Luyten I."/>
            <person name="Amselem J."/>
            <person name="Wittenberg A.H.J."/>
            <person name="Zhou S."/>
            <person name="de Queiroz M.V."/>
            <person name="Robin G.P."/>
            <person name="Auger A."/>
            <person name="Hainaut M."/>
            <person name="Henrissat B."/>
            <person name="Kim K.-T."/>
            <person name="Lee Y.-H."/>
            <person name="Lespinet O."/>
            <person name="Schwartz D.C."/>
            <person name="Thon M.R."/>
            <person name="O'Connell R.J."/>
        </authorList>
    </citation>
    <scope>NUCLEOTIDE SEQUENCE [LARGE SCALE GENOMIC DNA]</scope>
    <source>
        <strain evidence="2">IMI 349063</strain>
    </source>
</reference>
<comment type="caution">
    <text evidence="1">The sequence shown here is derived from an EMBL/GenBank/DDBJ whole genome shotgun (WGS) entry which is preliminary data.</text>
</comment>
<keyword evidence="2" id="KW-1185">Reference proteome</keyword>
<dbReference type="OrthoDB" id="4817638at2759"/>
<dbReference type="Proteomes" id="UP000092177">
    <property type="component" value="Chromosome 11"/>
</dbReference>
<accession>A0A1B7XQR2</accession>
<dbReference type="KEGG" id="chig:CH63R_14400"/>
<gene>
    <name evidence="1" type="ORF">CH63R_14400</name>
</gene>
<dbReference type="EMBL" id="LTAN01000011">
    <property type="protein sequence ID" value="OBR02099.1"/>
    <property type="molecule type" value="Genomic_DNA"/>
</dbReference>
<protein>
    <submittedName>
        <fullName evidence="1">Uncharacterized protein</fullName>
    </submittedName>
</protein>
<proteinExistence type="predicted"/>
<name>A0A1B7XQR2_COLHI</name>
<dbReference type="AlphaFoldDB" id="A0A1B7XQR2"/>
<sequence length="146" mass="16584">MVDLLTDDVASDARITPDKPYNFTLKKNASDTTTNVDWLTCSVVVDEPLNARDEHLRALDQVPEANKIYKPGVWVIPEYNVEFLLVVSDYLKDFQFPSDIKVRLWWSAEVGDIFVRTHLLRQCRAGKTGIDAVLMTSPGCNLEEHC</sequence>
<dbReference type="RefSeq" id="XP_018150617.1">
    <property type="nucleotide sequence ID" value="XM_018309374.1"/>
</dbReference>
<evidence type="ECO:0000313" key="2">
    <source>
        <dbReference type="Proteomes" id="UP000092177"/>
    </source>
</evidence>